<name>A0ABW0KES4_9BACL</name>
<evidence type="ECO:0000256" key="6">
    <source>
        <dbReference type="ARBA" id="ARBA00023139"/>
    </source>
</evidence>
<protein>
    <submittedName>
        <fullName evidence="10">Ger(X)C family spore germination protein</fullName>
    </submittedName>
</protein>
<dbReference type="PANTHER" id="PTHR35789:SF1">
    <property type="entry name" value="SPORE GERMINATION PROTEIN B3"/>
    <property type="match status" value="1"/>
</dbReference>
<keyword evidence="11" id="KW-1185">Reference proteome</keyword>
<evidence type="ECO:0000256" key="3">
    <source>
        <dbReference type="ARBA" id="ARBA00022544"/>
    </source>
</evidence>
<proteinExistence type="inferred from homology"/>
<evidence type="ECO:0000256" key="7">
    <source>
        <dbReference type="ARBA" id="ARBA00023288"/>
    </source>
</evidence>
<feature type="domain" description="Spore germination GerAC-like C-terminal" evidence="8">
    <location>
        <begin position="201"/>
        <end position="372"/>
    </location>
</feature>
<gene>
    <name evidence="10" type="ORF">ACFPOG_27325</name>
</gene>
<keyword evidence="4" id="KW-0732">Signal</keyword>
<keyword evidence="5" id="KW-0472">Membrane</keyword>
<evidence type="ECO:0000259" key="9">
    <source>
        <dbReference type="Pfam" id="PF25198"/>
    </source>
</evidence>
<evidence type="ECO:0000259" key="8">
    <source>
        <dbReference type="Pfam" id="PF05504"/>
    </source>
</evidence>
<evidence type="ECO:0000256" key="4">
    <source>
        <dbReference type="ARBA" id="ARBA00022729"/>
    </source>
</evidence>
<dbReference type="Pfam" id="PF25198">
    <property type="entry name" value="Spore_GerAC_N"/>
    <property type="match status" value="1"/>
</dbReference>
<sequence>MKMKRINKGMLIGLSLLLTSGCYDQMYLEDASITLMLGIDLDPDKHMVFYSQSPVFYKEAKKNTENSKVTASSLRESRIKFDAELTGLTIGSKVQTVLVSKRLLEQDAGWIKSLDLLYRDPKQQGTSRLVMVDGKMEDLFSMQPPDKPRLALHVRKLVDTVRERNHGVNTNVSEFRRQMADKGITPSIIELRKTDNRVKVTGTSLLSEKGKYVTSLSLRETALLLLLQDKFKGDMSLTVPVHRAEQESKPDHSAVNIALSAYKRKVKVGYAENKFQFQIHLRMKVNVVSVDFPFNSKSEAKWLQDELTKELQLSLAALIKNCQEHELDPFGYGLLARAYQYQAWKPVQDEWGKAFADAQVTVTPQITIQGLGGIE</sequence>
<organism evidence="10 11">
    <name type="scientific">Paenibacillus aestuarii</name>
    <dbReference type="NCBI Taxonomy" id="516965"/>
    <lineage>
        <taxon>Bacteria</taxon>
        <taxon>Bacillati</taxon>
        <taxon>Bacillota</taxon>
        <taxon>Bacilli</taxon>
        <taxon>Bacillales</taxon>
        <taxon>Paenibacillaceae</taxon>
        <taxon>Paenibacillus</taxon>
    </lineage>
</organism>
<dbReference type="PROSITE" id="PS51257">
    <property type="entry name" value="PROKAR_LIPOPROTEIN"/>
    <property type="match status" value="1"/>
</dbReference>
<keyword evidence="7" id="KW-0449">Lipoprotein</keyword>
<evidence type="ECO:0000313" key="10">
    <source>
        <dbReference type="EMBL" id="MFC5451920.1"/>
    </source>
</evidence>
<dbReference type="InterPro" id="IPR057336">
    <property type="entry name" value="GerAC_N"/>
</dbReference>
<comment type="caution">
    <text evidence="10">The sequence shown here is derived from an EMBL/GenBank/DDBJ whole genome shotgun (WGS) entry which is preliminary data.</text>
</comment>
<evidence type="ECO:0000256" key="2">
    <source>
        <dbReference type="ARBA" id="ARBA00007886"/>
    </source>
</evidence>
<dbReference type="InterPro" id="IPR046953">
    <property type="entry name" value="Spore_GerAC-like_C"/>
</dbReference>
<dbReference type="InterPro" id="IPR038501">
    <property type="entry name" value="Spore_GerAC_C_sf"/>
</dbReference>
<evidence type="ECO:0000256" key="1">
    <source>
        <dbReference type="ARBA" id="ARBA00004635"/>
    </source>
</evidence>
<dbReference type="Gene3D" id="3.30.300.210">
    <property type="entry name" value="Nutrient germinant receptor protein C, domain 3"/>
    <property type="match status" value="1"/>
</dbReference>
<dbReference type="RefSeq" id="WP_270879878.1">
    <property type="nucleotide sequence ID" value="NZ_JAQFVF010000027.1"/>
</dbReference>
<reference evidence="11" key="1">
    <citation type="journal article" date="2019" name="Int. J. Syst. Evol. Microbiol.">
        <title>The Global Catalogue of Microorganisms (GCM) 10K type strain sequencing project: providing services to taxonomists for standard genome sequencing and annotation.</title>
        <authorList>
            <consortium name="The Broad Institute Genomics Platform"/>
            <consortium name="The Broad Institute Genome Sequencing Center for Infectious Disease"/>
            <person name="Wu L."/>
            <person name="Ma J."/>
        </authorList>
    </citation>
    <scope>NUCLEOTIDE SEQUENCE [LARGE SCALE GENOMIC DNA]</scope>
    <source>
        <strain evidence="11">KACC 11904</strain>
    </source>
</reference>
<evidence type="ECO:0000313" key="11">
    <source>
        <dbReference type="Proteomes" id="UP001596044"/>
    </source>
</evidence>
<evidence type="ECO:0000256" key="5">
    <source>
        <dbReference type="ARBA" id="ARBA00023136"/>
    </source>
</evidence>
<dbReference type="InterPro" id="IPR008844">
    <property type="entry name" value="Spore_GerAC-like"/>
</dbReference>
<dbReference type="Pfam" id="PF05504">
    <property type="entry name" value="Spore_GerAC"/>
    <property type="match status" value="1"/>
</dbReference>
<dbReference type="PANTHER" id="PTHR35789">
    <property type="entry name" value="SPORE GERMINATION PROTEIN B3"/>
    <property type="match status" value="1"/>
</dbReference>
<keyword evidence="3" id="KW-0309">Germination</keyword>
<keyword evidence="6" id="KW-0564">Palmitate</keyword>
<comment type="similarity">
    <text evidence="2">Belongs to the GerABKC lipoprotein family.</text>
</comment>
<dbReference type="EMBL" id="JBHSMJ010000040">
    <property type="protein sequence ID" value="MFC5451920.1"/>
    <property type="molecule type" value="Genomic_DNA"/>
</dbReference>
<dbReference type="NCBIfam" id="TIGR02887">
    <property type="entry name" value="spore_ger_x_C"/>
    <property type="match status" value="1"/>
</dbReference>
<dbReference type="Proteomes" id="UP001596044">
    <property type="component" value="Unassembled WGS sequence"/>
</dbReference>
<feature type="domain" description="Spore germination protein N-terminal" evidence="9">
    <location>
        <begin position="24"/>
        <end position="189"/>
    </location>
</feature>
<comment type="subcellular location">
    <subcellularLocation>
        <location evidence="1">Membrane</location>
        <topology evidence="1">Lipid-anchor</topology>
    </subcellularLocation>
</comment>
<accession>A0ABW0KES4</accession>